<dbReference type="GO" id="GO:0046983">
    <property type="term" value="F:protein dimerization activity"/>
    <property type="evidence" value="ECO:0007669"/>
    <property type="project" value="InterPro"/>
</dbReference>
<evidence type="ECO:0000259" key="5">
    <source>
        <dbReference type="PROSITE" id="PS50112"/>
    </source>
</evidence>
<dbReference type="PROSITE" id="PS50112">
    <property type="entry name" value="PAS"/>
    <property type="match status" value="1"/>
</dbReference>
<dbReference type="SMART" id="SM00387">
    <property type="entry name" value="HATPase_c"/>
    <property type="match status" value="1"/>
</dbReference>
<dbReference type="InterPro" id="IPR003018">
    <property type="entry name" value="GAF"/>
</dbReference>
<sequence length="632" mass="69224">MFVRHDPIADADGQRLLDAVAAPIFCLDGRGRCSYINPAAASLFGYAVHQLLGQCLTRLVLARGEGRLFSAVLSEEDPPSTGTARFTRRDGTTFKARYSCVPLGGAALAVSLEAIVEEPAAVEEYASLFFEQALPPIVFFAADGRILKANAAARLLWGEKDFEDPSYSLLGDPKLIASGWLPQVLKAFAGETATLPPIAHGGNGQQWFQAILCPIRDPDGSVNALALVYHDVSALKHAEQLACGQIEALVTTLNTLAANPTLDSFLGQVLTTIATQLKAPLAEFWLTDFEHDLSVMHFTSYQGRIWMGADQPDHPGARGIPLALAREQECYQQVYVQRRPYQLKDIAALEQGGQGPLWDDFRRWAAARGVQTKLVVPLVLGEQVIGAFSFCDNEPRVYTAQEIELAQAIAHQATLAVQLTRLAEQKRHSAVLEERNRMARELHDTLMQSLAGIVIQLQAALDPHTAAIDEQRQHIEQARQLARQSLAEARRSVQALRPQQLEENRLDSALEALLAQASLNTSVQIDCQIEGTPYPLVPDVEHHLLRIAAEALSNALQHAQARQVRVLLAYRPEQVHLSIADDGRGFDPHAHRPERFGLVGMAERAQQIAARLTIDSAPGQGTHLSVVLKRPS</sequence>
<evidence type="ECO:0000313" key="6">
    <source>
        <dbReference type="EMBL" id="AGY56845.1"/>
    </source>
</evidence>
<dbReference type="eggNOG" id="COG2202">
    <property type="taxonomic scope" value="Bacteria"/>
</dbReference>
<dbReference type="InterPro" id="IPR013656">
    <property type="entry name" value="PAS_4"/>
</dbReference>
<dbReference type="STRING" id="1183438.GKIL_0599"/>
<organism evidence="6 7">
    <name type="scientific">Gloeobacter kilaueensis (strain ATCC BAA-2537 / CCAP 1431/1 / ULC 316 / JS1)</name>
    <dbReference type="NCBI Taxonomy" id="1183438"/>
    <lineage>
        <taxon>Bacteria</taxon>
        <taxon>Bacillati</taxon>
        <taxon>Cyanobacteriota</taxon>
        <taxon>Cyanophyceae</taxon>
        <taxon>Gloeobacterales</taxon>
        <taxon>Gloeobacteraceae</taxon>
        <taxon>Gloeobacter</taxon>
    </lineage>
</organism>
<keyword evidence="7" id="KW-1185">Reference proteome</keyword>
<dbReference type="SUPFAM" id="SSF55874">
    <property type="entry name" value="ATPase domain of HSP90 chaperone/DNA topoisomerase II/histidine kinase"/>
    <property type="match status" value="1"/>
</dbReference>
<feature type="domain" description="PAS" evidence="5">
    <location>
        <begin position="9"/>
        <end position="54"/>
    </location>
</feature>
<dbReference type="EC" id="2.7.13.3" evidence="6"/>
<gene>
    <name evidence="6" type="ORF">GKIL_0599</name>
</gene>
<dbReference type="InterPro" id="IPR005467">
    <property type="entry name" value="His_kinase_dom"/>
</dbReference>
<reference evidence="6 7" key="1">
    <citation type="journal article" date="2013" name="PLoS ONE">
        <title>Cultivation and Complete Genome Sequencing of Gloeobacter kilaueensis sp. nov., from a Lava Cave in Kilauea Caldera, Hawai'i.</title>
        <authorList>
            <person name="Saw J.H."/>
            <person name="Schatz M."/>
            <person name="Brown M.V."/>
            <person name="Kunkel D.D."/>
            <person name="Foster J.S."/>
            <person name="Shick H."/>
            <person name="Christensen S."/>
            <person name="Hou S."/>
            <person name="Wan X."/>
            <person name="Donachie S.P."/>
        </authorList>
    </citation>
    <scope>NUCLEOTIDE SEQUENCE [LARGE SCALE GENOMIC DNA]</scope>
    <source>
        <strain evidence="7">JS</strain>
    </source>
</reference>
<dbReference type="EMBL" id="CP003587">
    <property type="protein sequence ID" value="AGY56845.1"/>
    <property type="molecule type" value="Genomic_DNA"/>
</dbReference>
<dbReference type="SUPFAM" id="SSF55781">
    <property type="entry name" value="GAF domain-like"/>
    <property type="match status" value="1"/>
</dbReference>
<dbReference type="InterPro" id="IPR000014">
    <property type="entry name" value="PAS"/>
</dbReference>
<dbReference type="Pfam" id="PF13185">
    <property type="entry name" value="GAF_2"/>
    <property type="match status" value="1"/>
</dbReference>
<dbReference type="InterPro" id="IPR036890">
    <property type="entry name" value="HATPase_C_sf"/>
</dbReference>
<dbReference type="eggNOG" id="COG3290">
    <property type="taxonomic scope" value="Bacteria"/>
</dbReference>
<dbReference type="KEGG" id="glj:GKIL_0599"/>
<dbReference type="Gene3D" id="3.30.450.40">
    <property type="match status" value="1"/>
</dbReference>
<evidence type="ECO:0000313" key="7">
    <source>
        <dbReference type="Proteomes" id="UP000017396"/>
    </source>
</evidence>
<dbReference type="CDD" id="cd16917">
    <property type="entry name" value="HATPase_UhpB-NarQ-NarX-like"/>
    <property type="match status" value="1"/>
</dbReference>
<dbReference type="OrthoDB" id="447151at2"/>
<dbReference type="SMART" id="SM00091">
    <property type="entry name" value="PAS"/>
    <property type="match status" value="2"/>
</dbReference>
<dbReference type="PATRIC" id="fig|1183438.3.peg.599"/>
<keyword evidence="3" id="KW-0902">Two-component regulatory system</keyword>
<dbReference type="CDD" id="cd00130">
    <property type="entry name" value="PAS"/>
    <property type="match status" value="1"/>
</dbReference>
<dbReference type="Pfam" id="PF07730">
    <property type="entry name" value="HisKA_3"/>
    <property type="match status" value="1"/>
</dbReference>
<dbReference type="InterPro" id="IPR011712">
    <property type="entry name" value="Sig_transdc_His_kin_sub3_dim/P"/>
</dbReference>
<dbReference type="GO" id="GO:0000155">
    <property type="term" value="F:phosphorelay sensor kinase activity"/>
    <property type="evidence" value="ECO:0007669"/>
    <property type="project" value="InterPro"/>
</dbReference>
<dbReference type="Gene3D" id="1.20.5.1930">
    <property type="match status" value="1"/>
</dbReference>
<dbReference type="Gene3D" id="3.30.450.20">
    <property type="entry name" value="PAS domain"/>
    <property type="match status" value="2"/>
</dbReference>
<dbReference type="InterPro" id="IPR029016">
    <property type="entry name" value="GAF-like_dom_sf"/>
</dbReference>
<dbReference type="Pfam" id="PF00989">
    <property type="entry name" value="PAS"/>
    <property type="match status" value="1"/>
</dbReference>
<dbReference type="Gene3D" id="3.30.565.10">
    <property type="entry name" value="Histidine kinase-like ATPase, C-terminal domain"/>
    <property type="match status" value="1"/>
</dbReference>
<dbReference type="eggNOG" id="COG4585">
    <property type="taxonomic scope" value="Bacteria"/>
</dbReference>
<dbReference type="PANTHER" id="PTHR24421">
    <property type="entry name" value="NITRATE/NITRITE SENSOR PROTEIN NARX-RELATED"/>
    <property type="match status" value="1"/>
</dbReference>
<evidence type="ECO:0000256" key="2">
    <source>
        <dbReference type="ARBA" id="ARBA00022777"/>
    </source>
</evidence>
<dbReference type="HOGENOM" id="CLU_432620_0_0_3"/>
<feature type="domain" description="Histidine kinase" evidence="4">
    <location>
        <begin position="441"/>
        <end position="632"/>
    </location>
</feature>
<evidence type="ECO:0000256" key="3">
    <source>
        <dbReference type="ARBA" id="ARBA00023012"/>
    </source>
</evidence>
<proteinExistence type="predicted"/>
<dbReference type="PROSITE" id="PS50109">
    <property type="entry name" value="HIS_KIN"/>
    <property type="match status" value="1"/>
</dbReference>
<dbReference type="InterPro" id="IPR013767">
    <property type="entry name" value="PAS_fold"/>
</dbReference>
<dbReference type="PANTHER" id="PTHR24421:SF62">
    <property type="entry name" value="SENSORY TRANSDUCTION HISTIDINE KINASE"/>
    <property type="match status" value="1"/>
</dbReference>
<dbReference type="InterPro" id="IPR050482">
    <property type="entry name" value="Sensor_HK_TwoCompSys"/>
</dbReference>
<dbReference type="NCBIfam" id="TIGR00229">
    <property type="entry name" value="sensory_box"/>
    <property type="match status" value="1"/>
</dbReference>
<keyword evidence="2 6" id="KW-0418">Kinase</keyword>
<dbReference type="GO" id="GO:0016020">
    <property type="term" value="C:membrane"/>
    <property type="evidence" value="ECO:0007669"/>
    <property type="project" value="InterPro"/>
</dbReference>
<evidence type="ECO:0000256" key="1">
    <source>
        <dbReference type="ARBA" id="ARBA00022679"/>
    </source>
</evidence>
<dbReference type="Proteomes" id="UP000017396">
    <property type="component" value="Chromosome"/>
</dbReference>
<dbReference type="RefSeq" id="WP_023171883.1">
    <property type="nucleotide sequence ID" value="NC_022600.1"/>
</dbReference>
<dbReference type="AlphaFoldDB" id="U5QGT1"/>
<dbReference type="InterPro" id="IPR003594">
    <property type="entry name" value="HATPase_dom"/>
</dbReference>
<evidence type="ECO:0000259" key="4">
    <source>
        <dbReference type="PROSITE" id="PS50109"/>
    </source>
</evidence>
<dbReference type="Pfam" id="PF02518">
    <property type="entry name" value="HATPase_c"/>
    <property type="match status" value="1"/>
</dbReference>
<dbReference type="InterPro" id="IPR035965">
    <property type="entry name" value="PAS-like_dom_sf"/>
</dbReference>
<accession>U5QGT1</accession>
<dbReference type="eggNOG" id="COG2203">
    <property type="taxonomic scope" value="Bacteria"/>
</dbReference>
<keyword evidence="1 6" id="KW-0808">Transferase</keyword>
<dbReference type="Pfam" id="PF08448">
    <property type="entry name" value="PAS_4"/>
    <property type="match status" value="1"/>
</dbReference>
<dbReference type="GO" id="GO:0006355">
    <property type="term" value="P:regulation of DNA-templated transcription"/>
    <property type="evidence" value="ECO:0007669"/>
    <property type="project" value="InterPro"/>
</dbReference>
<dbReference type="SUPFAM" id="SSF55785">
    <property type="entry name" value="PYP-like sensor domain (PAS domain)"/>
    <property type="match status" value="2"/>
</dbReference>
<name>U5QGT1_GLOK1</name>
<dbReference type="SMART" id="SM00065">
    <property type="entry name" value="GAF"/>
    <property type="match status" value="1"/>
</dbReference>
<protein>
    <submittedName>
        <fullName evidence="6">Histidine kinase</fullName>
        <ecNumber evidence="6">2.7.13.3</ecNumber>
    </submittedName>
</protein>